<feature type="domain" description="Reverse transcriptase zinc-binding" evidence="1">
    <location>
        <begin position="215"/>
        <end position="287"/>
    </location>
</feature>
<gene>
    <name evidence="3" type="primary">LOC109133328</name>
</gene>
<keyword evidence="2" id="KW-1185">Reference proteome</keyword>
<evidence type="ECO:0000313" key="3">
    <source>
        <dbReference type="RefSeq" id="XP_019101890.1"/>
    </source>
</evidence>
<dbReference type="Proteomes" id="UP000694864">
    <property type="component" value="Chromosome 6"/>
</dbReference>
<name>A0ABM1RSA2_CAMSA</name>
<dbReference type="RefSeq" id="XP_019101890.1">
    <property type="nucleotide sequence ID" value="XM_019246345.1"/>
</dbReference>
<proteinExistence type="predicted"/>
<reference evidence="2" key="1">
    <citation type="journal article" date="2014" name="Nat. Commun.">
        <title>The emerging biofuel crop Camelina sativa retains a highly undifferentiated hexaploid genome structure.</title>
        <authorList>
            <person name="Kagale S."/>
            <person name="Koh C."/>
            <person name="Nixon J."/>
            <person name="Bollina V."/>
            <person name="Clarke W.E."/>
            <person name="Tuteja R."/>
            <person name="Spillane C."/>
            <person name="Robinson S.J."/>
            <person name="Links M.G."/>
            <person name="Clarke C."/>
            <person name="Higgins E.E."/>
            <person name="Huebert T."/>
            <person name="Sharpe A.G."/>
            <person name="Parkin I.A."/>
        </authorList>
    </citation>
    <scope>NUCLEOTIDE SEQUENCE [LARGE SCALE GENOMIC DNA]</scope>
    <source>
        <strain evidence="2">cv. DH55</strain>
    </source>
</reference>
<organism evidence="2 3">
    <name type="scientific">Camelina sativa</name>
    <name type="common">False flax</name>
    <name type="synonym">Myagrum sativum</name>
    <dbReference type="NCBI Taxonomy" id="90675"/>
    <lineage>
        <taxon>Eukaryota</taxon>
        <taxon>Viridiplantae</taxon>
        <taxon>Streptophyta</taxon>
        <taxon>Embryophyta</taxon>
        <taxon>Tracheophyta</taxon>
        <taxon>Spermatophyta</taxon>
        <taxon>Magnoliopsida</taxon>
        <taxon>eudicotyledons</taxon>
        <taxon>Gunneridae</taxon>
        <taxon>Pentapetalae</taxon>
        <taxon>rosids</taxon>
        <taxon>malvids</taxon>
        <taxon>Brassicales</taxon>
        <taxon>Brassicaceae</taxon>
        <taxon>Camelineae</taxon>
        <taxon>Camelina</taxon>
    </lineage>
</organism>
<dbReference type="InterPro" id="IPR026960">
    <property type="entry name" value="RVT-Znf"/>
</dbReference>
<protein>
    <submittedName>
        <fullName evidence="3">Uncharacterized protein LOC109133328</fullName>
    </submittedName>
</protein>
<reference evidence="3" key="2">
    <citation type="submission" date="2025-08" db="UniProtKB">
        <authorList>
            <consortium name="RefSeq"/>
        </authorList>
    </citation>
    <scope>IDENTIFICATION</scope>
    <source>
        <tissue evidence="3">Leaf</tissue>
    </source>
</reference>
<dbReference type="GeneID" id="109133328"/>
<accession>A0ABM1RSA2</accession>
<dbReference type="PANTHER" id="PTHR33116:SF86">
    <property type="entry name" value="REVERSE TRANSCRIPTASE DOMAIN-CONTAINING PROTEIN"/>
    <property type="match status" value="1"/>
</dbReference>
<evidence type="ECO:0000259" key="1">
    <source>
        <dbReference type="Pfam" id="PF13966"/>
    </source>
</evidence>
<evidence type="ECO:0000313" key="2">
    <source>
        <dbReference type="Proteomes" id="UP000694864"/>
    </source>
</evidence>
<sequence length="287" mass="33356">MAMPVYAMSCFKLPKSTCTALSSAMADFWRQALEHKRKIHWVSWEKLCLSKEHGGLGFRDIASFNQALLAKQAWRLLQNPNCLFARIFKSRYYLHTDFLNAEVEDCPSFVWKSVLHGSDLLQQGLKRKIGNGKSIRVWMDQWIFDGEWRAPYSRQIHMNISLKVSDLIHHHSNGWDRDRLEDLFYPPDIDRILAIKLVLDEEDFWCWEPNKSGDYSVKSGYDLALSINKGQLIEEASLQPSLNPLKEKIWSINTEPKIKTFLWKALSGALPVAERLISRGMKIDRRC</sequence>
<dbReference type="PANTHER" id="PTHR33116">
    <property type="entry name" value="REVERSE TRANSCRIPTASE ZINC-BINDING DOMAIN-CONTAINING PROTEIN-RELATED-RELATED"/>
    <property type="match status" value="1"/>
</dbReference>
<dbReference type="Pfam" id="PF13966">
    <property type="entry name" value="zf-RVT"/>
    <property type="match status" value="1"/>
</dbReference>